<evidence type="ECO:0000313" key="1">
    <source>
        <dbReference type="EMBL" id="MBL1119854.1"/>
    </source>
</evidence>
<dbReference type="RefSeq" id="WP_201857631.1">
    <property type="nucleotide sequence ID" value="NZ_JAERRG010000038.1"/>
</dbReference>
<dbReference type="SUPFAM" id="SSF56784">
    <property type="entry name" value="HAD-like"/>
    <property type="match status" value="1"/>
</dbReference>
<dbReference type="InterPro" id="IPR036412">
    <property type="entry name" value="HAD-like_sf"/>
</dbReference>
<name>A0ABS1Q5A2_9ACTN</name>
<gene>
    <name evidence="1" type="ORF">JK364_47270</name>
</gene>
<comment type="caution">
    <text evidence="1">The sequence shown here is derived from an EMBL/GenBank/DDBJ whole genome shotgun (WGS) entry which is preliminary data.</text>
</comment>
<dbReference type="InterPro" id="IPR050155">
    <property type="entry name" value="HAD-like_hydrolase_sf"/>
</dbReference>
<dbReference type="PANTHER" id="PTHR43434">
    <property type="entry name" value="PHOSPHOGLYCOLATE PHOSPHATASE"/>
    <property type="match status" value="1"/>
</dbReference>
<accession>A0ABS1Q5A2</accession>
<keyword evidence="2" id="KW-1185">Reference proteome</keyword>
<dbReference type="SFLD" id="SFLDG01129">
    <property type="entry name" value="C1.5:_HAD__Beta-PGM__Phosphata"/>
    <property type="match status" value="1"/>
</dbReference>
<organism evidence="1 2">
    <name type="scientific">Streptomyces endocoffeicus</name>
    <dbReference type="NCBI Taxonomy" id="2898945"/>
    <lineage>
        <taxon>Bacteria</taxon>
        <taxon>Bacillati</taxon>
        <taxon>Actinomycetota</taxon>
        <taxon>Actinomycetes</taxon>
        <taxon>Kitasatosporales</taxon>
        <taxon>Streptomycetaceae</taxon>
        <taxon>Streptomyces</taxon>
    </lineage>
</organism>
<proteinExistence type="predicted"/>
<protein>
    <submittedName>
        <fullName evidence="1">HAD hydrolase-like protein</fullName>
    </submittedName>
</protein>
<dbReference type="EMBL" id="JAERRG010000038">
    <property type="protein sequence ID" value="MBL1119854.1"/>
    <property type="molecule type" value="Genomic_DNA"/>
</dbReference>
<dbReference type="SFLD" id="SFLDS00003">
    <property type="entry name" value="Haloacid_Dehalogenase"/>
    <property type="match status" value="1"/>
</dbReference>
<evidence type="ECO:0000313" key="2">
    <source>
        <dbReference type="Proteomes" id="UP000621510"/>
    </source>
</evidence>
<dbReference type="InterPro" id="IPR023214">
    <property type="entry name" value="HAD_sf"/>
</dbReference>
<reference evidence="1 2" key="1">
    <citation type="submission" date="2021-01" db="EMBL/GenBank/DDBJ databases">
        <title>WGS of actinomycetes isolated from Thailand.</title>
        <authorList>
            <person name="Thawai C."/>
        </authorList>
    </citation>
    <scope>NUCLEOTIDE SEQUENCE [LARGE SCALE GENOMIC DNA]</scope>
    <source>
        <strain evidence="1 2">CA3R110</strain>
    </source>
</reference>
<dbReference type="Pfam" id="PF00702">
    <property type="entry name" value="Hydrolase"/>
    <property type="match status" value="1"/>
</dbReference>
<dbReference type="Gene3D" id="3.40.50.1000">
    <property type="entry name" value="HAD superfamily/HAD-like"/>
    <property type="match status" value="1"/>
</dbReference>
<sequence>MRVAPPSWELLVCDMAGTAFSDDGLVIEAFRTALLDTGVPDGPKLKAAMASFDGNRGRSKLDAFRDVLPEEELAKTANEAFERRYEELVGQVGIKAFPGVEDLFLRLRTAGVRIALITGFAERTREALVDALGWRDIVDLTLSPSDAGRGRPFPDMILTAALRLQVTDMHAVAVVGDTRSDLLAGWRSGAGVVAGVTTGAHTRTTLEAAPHTHLLDSLAEIETVMATR</sequence>
<dbReference type="Proteomes" id="UP000621510">
    <property type="component" value="Unassembled WGS sequence"/>
</dbReference>
<dbReference type="PANTHER" id="PTHR43434:SF19">
    <property type="entry name" value="PHOSPHONOACETALDEHYDE HYDROLASE"/>
    <property type="match status" value="1"/>
</dbReference>